<keyword evidence="2" id="KW-1185">Reference proteome</keyword>
<dbReference type="Pfam" id="PF24175">
    <property type="entry name" value="SU10_adaptor"/>
    <property type="match status" value="1"/>
</dbReference>
<gene>
    <name evidence="1" type="ORF">SAMN04489859_1008122</name>
</gene>
<dbReference type="InterPro" id="IPR029063">
    <property type="entry name" value="SAM-dependent_MTases_sf"/>
</dbReference>
<evidence type="ECO:0000313" key="1">
    <source>
        <dbReference type="EMBL" id="SEN51275.1"/>
    </source>
</evidence>
<evidence type="ECO:0008006" key="3">
    <source>
        <dbReference type="Google" id="ProtNLM"/>
    </source>
</evidence>
<evidence type="ECO:0000313" key="2">
    <source>
        <dbReference type="Proteomes" id="UP000199054"/>
    </source>
</evidence>
<accession>A0A1H8H565</accession>
<dbReference type="STRING" id="34002.SAMN04489859_1008122"/>
<protein>
    <recommendedName>
        <fullName evidence="3">Methyltransferase domain-containing protein</fullName>
    </recommendedName>
</protein>
<name>A0A1H8H565_9RHOB</name>
<dbReference type="AlphaFoldDB" id="A0A1H8H565"/>
<dbReference type="EMBL" id="FODE01000008">
    <property type="protein sequence ID" value="SEN51275.1"/>
    <property type="molecule type" value="Genomic_DNA"/>
</dbReference>
<dbReference type="SUPFAM" id="SSF53335">
    <property type="entry name" value="S-adenosyl-L-methionine-dependent methyltransferases"/>
    <property type="match status" value="1"/>
</dbReference>
<dbReference type="OrthoDB" id="7220388at2"/>
<reference evidence="1 2" key="1">
    <citation type="submission" date="2016-10" db="EMBL/GenBank/DDBJ databases">
        <authorList>
            <person name="de Groot N.N."/>
        </authorList>
    </citation>
    <scope>NUCLEOTIDE SEQUENCE [LARGE SCALE GENOMIC DNA]</scope>
    <source>
        <strain evidence="1 2">DSM 8512</strain>
    </source>
</reference>
<dbReference type="RefSeq" id="WP_090611319.1">
    <property type="nucleotide sequence ID" value="NZ_FODE01000008.1"/>
</dbReference>
<organism evidence="1 2">
    <name type="scientific">Paracoccus alcaliphilus</name>
    <dbReference type="NCBI Taxonomy" id="34002"/>
    <lineage>
        <taxon>Bacteria</taxon>
        <taxon>Pseudomonadati</taxon>
        <taxon>Pseudomonadota</taxon>
        <taxon>Alphaproteobacteria</taxon>
        <taxon>Rhodobacterales</taxon>
        <taxon>Paracoccaceae</taxon>
        <taxon>Paracoccus</taxon>
    </lineage>
</organism>
<sequence length="230" mass="25640">MTVFASIKRAVLRTSGTTITEAYSSSDQVALEMADLANEVAADIAKGHDWRDLTKVHTITGDGVQTAFPKPADYDRMVGSSAVDDVANWFWGYHPFRSVNEWMQFVNGGYGLVQPGGWIIIGGEFQFYPAPTDQAAFPYISNQWARSESGQPKAQFTADDDEFVLDGRLLTLGLIWRWKAQKGLDYSEDMATFELALQKEQARDKGARVIRETRTRRADVGIAYPWALGS</sequence>
<proteinExistence type="predicted"/>
<dbReference type="Proteomes" id="UP000199054">
    <property type="component" value="Unassembled WGS sequence"/>
</dbReference>
<dbReference type="InterPro" id="IPR056209">
    <property type="entry name" value="SU10_adaptor"/>
</dbReference>